<evidence type="ECO:0000313" key="2">
    <source>
        <dbReference type="Proteomes" id="UP000614601"/>
    </source>
</evidence>
<accession>A0A811LD51</accession>
<dbReference type="EMBL" id="CAJFCW020000005">
    <property type="protein sequence ID" value="CAG9121723.1"/>
    <property type="molecule type" value="Genomic_DNA"/>
</dbReference>
<dbReference type="EMBL" id="CAJFDH010000005">
    <property type="protein sequence ID" value="CAD5226079.1"/>
    <property type="molecule type" value="Genomic_DNA"/>
</dbReference>
<evidence type="ECO:0000313" key="1">
    <source>
        <dbReference type="EMBL" id="CAD5226079.1"/>
    </source>
</evidence>
<dbReference type="Proteomes" id="UP000614601">
    <property type="component" value="Unassembled WGS sequence"/>
</dbReference>
<keyword evidence="2" id="KW-1185">Reference proteome</keyword>
<dbReference type="AlphaFoldDB" id="A0A811LD51"/>
<sequence>MLYDKPLVTYEALDRDMGAVHPTGYIDLMTRIGDITKTTVARMVFKHKCNPDGSFVARHSVFPVHPGNGKRWYRCPFIVCLDVGEIELSELLYTDDGDASDKWYPPLPLFNYEQIL</sequence>
<reference evidence="1" key="1">
    <citation type="submission" date="2020-09" db="EMBL/GenBank/DDBJ databases">
        <authorList>
            <person name="Kikuchi T."/>
        </authorList>
    </citation>
    <scope>NUCLEOTIDE SEQUENCE</scope>
    <source>
        <strain evidence="1">SH1</strain>
    </source>
</reference>
<protein>
    <submittedName>
        <fullName evidence="1">Uncharacterized protein</fullName>
    </submittedName>
</protein>
<proteinExistence type="predicted"/>
<gene>
    <name evidence="1" type="ORF">BOKJ2_LOCUS11898</name>
</gene>
<name>A0A811LD51_9BILA</name>
<comment type="caution">
    <text evidence="1">The sequence shown here is derived from an EMBL/GenBank/DDBJ whole genome shotgun (WGS) entry which is preliminary data.</text>
</comment>
<organism evidence="1 2">
    <name type="scientific">Bursaphelenchus okinawaensis</name>
    <dbReference type="NCBI Taxonomy" id="465554"/>
    <lineage>
        <taxon>Eukaryota</taxon>
        <taxon>Metazoa</taxon>
        <taxon>Ecdysozoa</taxon>
        <taxon>Nematoda</taxon>
        <taxon>Chromadorea</taxon>
        <taxon>Rhabditida</taxon>
        <taxon>Tylenchina</taxon>
        <taxon>Tylenchomorpha</taxon>
        <taxon>Aphelenchoidea</taxon>
        <taxon>Aphelenchoididae</taxon>
        <taxon>Bursaphelenchus</taxon>
    </lineage>
</organism>
<dbReference type="Proteomes" id="UP000783686">
    <property type="component" value="Unassembled WGS sequence"/>
</dbReference>